<dbReference type="EMBL" id="KE356561">
    <property type="protein sequence ID" value="ERG94249.1"/>
    <property type="molecule type" value="Genomic_DNA"/>
</dbReference>
<proteinExistence type="predicted"/>
<dbReference type="HOGENOM" id="CLU_3379907_0_0_2"/>
<dbReference type="Proteomes" id="UP000030710">
    <property type="component" value="Unassembled WGS sequence"/>
</dbReference>
<organism evidence="1">
    <name type="scientific">Haloquadratum walsbyi J07HQW2</name>
    <dbReference type="NCBI Taxonomy" id="1238425"/>
    <lineage>
        <taxon>Archaea</taxon>
        <taxon>Methanobacteriati</taxon>
        <taxon>Methanobacteriota</taxon>
        <taxon>Stenosarchaea group</taxon>
        <taxon>Halobacteria</taxon>
        <taxon>Halobacteriales</taxon>
        <taxon>Haloferacaceae</taxon>
        <taxon>Haloquadratum</taxon>
    </lineage>
</organism>
<reference evidence="1" key="1">
    <citation type="journal article" date="2013" name="PLoS ONE">
        <title>Assembly-driven community genomics of a hypersaline microbial ecosystem.</title>
        <authorList>
            <person name="Podell S."/>
            <person name="Ugalde J.A."/>
            <person name="Narasingarao P."/>
            <person name="Banfield J.F."/>
            <person name="Heidelberg K.B."/>
            <person name="Allen E.E."/>
        </authorList>
    </citation>
    <scope>NUCLEOTIDE SEQUENCE [LARGE SCALE GENOMIC DNA]</scope>
</reference>
<sequence length="33" mass="3630">MTIVDDLIHLFSVVGRDTTDSLSIIVHMSTLSI</sequence>
<dbReference type="AlphaFoldDB" id="U1MV20"/>
<name>U1MV20_9EURY</name>
<gene>
    <name evidence="1" type="ORF">J07HQW2_00683</name>
</gene>
<dbReference type="STRING" id="1238425.J07HQW2_00683"/>
<evidence type="ECO:0000313" key="1">
    <source>
        <dbReference type="EMBL" id="ERG94249.1"/>
    </source>
</evidence>
<accession>U1MV20</accession>
<protein>
    <submittedName>
        <fullName evidence="1">Uncharacterized protein</fullName>
    </submittedName>
</protein>